<reference evidence="2 5" key="1">
    <citation type="submission" date="2020-02" db="EMBL/GenBank/DDBJ databases">
        <authorList>
            <person name="Ashton P.M."/>
            <person name="Dallman T."/>
            <person name="Nair S."/>
            <person name="De Pinna E."/>
            <person name="Peters T."/>
            <person name="Grant K."/>
        </authorList>
    </citation>
    <scope>NUCLEOTIDE SEQUENCE [LARGE SCALE GENOMIC DNA]</scope>
    <source>
        <strain evidence="2 5">188143</strain>
    </source>
</reference>
<dbReference type="EMBL" id="JAETYU010000038">
    <property type="protein sequence ID" value="MBL6206063.1"/>
    <property type="molecule type" value="Genomic_DNA"/>
</dbReference>
<dbReference type="RefSeq" id="WP_000096347.1">
    <property type="nucleotide sequence ID" value="NZ_BLJD01000039.1"/>
</dbReference>
<evidence type="ECO:0000313" key="4">
    <source>
        <dbReference type="EMBL" id="MBL6237018.1"/>
    </source>
</evidence>
<dbReference type="EMBL" id="JAETYZ010000049">
    <property type="protein sequence ID" value="MBL6237018.1"/>
    <property type="molecule type" value="Genomic_DNA"/>
</dbReference>
<dbReference type="Proteomes" id="UP000615017">
    <property type="component" value="Unassembled WGS sequence"/>
</dbReference>
<evidence type="ECO:0000259" key="1">
    <source>
        <dbReference type="Pfam" id="PF13986"/>
    </source>
</evidence>
<protein>
    <submittedName>
        <fullName evidence="2">DUF4224 domain-containing protein</fullName>
    </submittedName>
</protein>
<dbReference type="InterPro" id="IPR025319">
    <property type="entry name" value="DUF4224"/>
</dbReference>
<dbReference type="AlphaFoldDB" id="A0A085P397"/>
<evidence type="ECO:0000313" key="5">
    <source>
        <dbReference type="Proteomes" id="UP000534332"/>
    </source>
</evidence>
<organism evidence="2 5">
    <name type="scientific">Escherichia coli</name>
    <dbReference type="NCBI Taxonomy" id="562"/>
    <lineage>
        <taxon>Bacteria</taxon>
        <taxon>Pseudomonadati</taxon>
        <taxon>Pseudomonadota</taxon>
        <taxon>Gammaproteobacteria</taxon>
        <taxon>Enterobacterales</taxon>
        <taxon>Enterobacteriaceae</taxon>
        <taxon>Escherichia</taxon>
    </lineage>
</organism>
<evidence type="ECO:0000313" key="6">
    <source>
        <dbReference type="Proteomes" id="UP000615017"/>
    </source>
</evidence>
<name>A0A085P397_ECOLX</name>
<gene>
    <name evidence="2" type="ORF">BRV02_004787</name>
    <name evidence="4" type="ORF">JNA65_24480</name>
    <name evidence="3" type="ORF">JNA68_23160</name>
</gene>
<accession>A0A085P397</accession>
<dbReference type="Proteomes" id="UP000655659">
    <property type="component" value="Unassembled WGS sequence"/>
</dbReference>
<evidence type="ECO:0000313" key="2">
    <source>
        <dbReference type="EMBL" id="EFG2163628.1"/>
    </source>
</evidence>
<proteinExistence type="predicted"/>
<dbReference type="EMBL" id="AASSGK010000059">
    <property type="protein sequence ID" value="EFG2163628.1"/>
    <property type="molecule type" value="Genomic_DNA"/>
</dbReference>
<dbReference type="Proteomes" id="UP000534332">
    <property type="component" value="Unassembled WGS sequence"/>
</dbReference>
<sequence length="67" mass="7658">MSSLFLTEDELLILTGCKYASHQRNWLIKNGLPFYTNRSGKPIVSRELFTCRNTLPPREAEPDFGAI</sequence>
<dbReference type="Pfam" id="PF13986">
    <property type="entry name" value="DUF4224"/>
    <property type="match status" value="1"/>
</dbReference>
<reference evidence="3 6" key="2">
    <citation type="submission" date="2021-01" db="EMBL/GenBank/DDBJ databases">
        <title>Genomes of Escherichia coli STEC strains from raw meat-based diets for companion animals.</title>
        <authorList>
            <person name="Stevens M.J.A."/>
            <person name="Stephan R."/>
        </authorList>
    </citation>
    <scope>NUCLEOTIDE SEQUENCE</scope>
    <source>
        <strain evidence="3">ATC7-7</strain>
        <strain evidence="4 6">LSC1-58</strain>
    </source>
</reference>
<feature type="domain" description="DUF4224" evidence="1">
    <location>
        <begin position="5"/>
        <end position="47"/>
    </location>
</feature>
<evidence type="ECO:0000313" key="3">
    <source>
        <dbReference type="EMBL" id="MBL6206063.1"/>
    </source>
</evidence>
<comment type="caution">
    <text evidence="2">The sequence shown here is derived from an EMBL/GenBank/DDBJ whole genome shotgun (WGS) entry which is preliminary data.</text>
</comment>